<dbReference type="STRING" id="1051891.A0A0C3Q1Z9"/>
<evidence type="ECO:0000313" key="2">
    <source>
        <dbReference type="Proteomes" id="UP000054248"/>
    </source>
</evidence>
<protein>
    <submittedName>
        <fullName evidence="1">Uncharacterized protein</fullName>
    </submittedName>
</protein>
<organism evidence="1 2">
    <name type="scientific">Tulasnella calospora MUT 4182</name>
    <dbReference type="NCBI Taxonomy" id="1051891"/>
    <lineage>
        <taxon>Eukaryota</taxon>
        <taxon>Fungi</taxon>
        <taxon>Dikarya</taxon>
        <taxon>Basidiomycota</taxon>
        <taxon>Agaricomycotina</taxon>
        <taxon>Agaricomycetes</taxon>
        <taxon>Cantharellales</taxon>
        <taxon>Tulasnellaceae</taxon>
        <taxon>Tulasnella</taxon>
    </lineage>
</organism>
<keyword evidence="2" id="KW-1185">Reference proteome</keyword>
<dbReference type="AlphaFoldDB" id="A0A0C3Q1Z9"/>
<evidence type="ECO:0000313" key="1">
    <source>
        <dbReference type="EMBL" id="KIO16736.1"/>
    </source>
</evidence>
<accession>A0A0C3Q1Z9</accession>
<dbReference type="Proteomes" id="UP000054248">
    <property type="component" value="Unassembled WGS sequence"/>
</dbReference>
<dbReference type="EMBL" id="KN823493">
    <property type="protein sequence ID" value="KIO16736.1"/>
    <property type="molecule type" value="Genomic_DNA"/>
</dbReference>
<sequence>MPEDLKPISPVERENLSHTISFYTNQTLCPITIAIAYRDLEQWPPKGSTLNESRIPRARVLRRLLWTARGLVFLSAYAQVTMFLQLSRKLTSAVSSLLAVSLWTDRLSETCPMLSTELVSPLRVLARSSPEGKKILVEKLSHLARSLGHR</sequence>
<reference evidence="1 2" key="1">
    <citation type="submission" date="2014-04" db="EMBL/GenBank/DDBJ databases">
        <authorList>
            <consortium name="DOE Joint Genome Institute"/>
            <person name="Kuo A."/>
            <person name="Girlanda M."/>
            <person name="Perotto S."/>
            <person name="Kohler A."/>
            <person name="Nagy L.G."/>
            <person name="Floudas D."/>
            <person name="Copeland A."/>
            <person name="Barry K.W."/>
            <person name="Cichocki N."/>
            <person name="Veneault-Fourrey C."/>
            <person name="LaButti K."/>
            <person name="Lindquist E.A."/>
            <person name="Lipzen A."/>
            <person name="Lundell T."/>
            <person name="Morin E."/>
            <person name="Murat C."/>
            <person name="Sun H."/>
            <person name="Tunlid A."/>
            <person name="Henrissat B."/>
            <person name="Grigoriev I.V."/>
            <person name="Hibbett D.S."/>
            <person name="Martin F."/>
            <person name="Nordberg H.P."/>
            <person name="Cantor M.N."/>
            <person name="Hua S.X."/>
        </authorList>
    </citation>
    <scope>NUCLEOTIDE SEQUENCE [LARGE SCALE GENOMIC DNA]</scope>
    <source>
        <strain evidence="1 2">MUT 4182</strain>
    </source>
</reference>
<reference evidence="2" key="2">
    <citation type="submission" date="2015-01" db="EMBL/GenBank/DDBJ databases">
        <title>Evolutionary Origins and Diversification of the Mycorrhizal Mutualists.</title>
        <authorList>
            <consortium name="DOE Joint Genome Institute"/>
            <consortium name="Mycorrhizal Genomics Consortium"/>
            <person name="Kohler A."/>
            <person name="Kuo A."/>
            <person name="Nagy L.G."/>
            <person name="Floudas D."/>
            <person name="Copeland A."/>
            <person name="Barry K.W."/>
            <person name="Cichocki N."/>
            <person name="Veneault-Fourrey C."/>
            <person name="LaButti K."/>
            <person name="Lindquist E.A."/>
            <person name="Lipzen A."/>
            <person name="Lundell T."/>
            <person name="Morin E."/>
            <person name="Murat C."/>
            <person name="Riley R."/>
            <person name="Ohm R."/>
            <person name="Sun H."/>
            <person name="Tunlid A."/>
            <person name="Henrissat B."/>
            <person name="Grigoriev I.V."/>
            <person name="Hibbett D.S."/>
            <person name="Martin F."/>
        </authorList>
    </citation>
    <scope>NUCLEOTIDE SEQUENCE [LARGE SCALE GENOMIC DNA]</scope>
    <source>
        <strain evidence="2">MUT 4182</strain>
    </source>
</reference>
<proteinExistence type="predicted"/>
<gene>
    <name evidence="1" type="ORF">M407DRAFT_183091</name>
</gene>
<name>A0A0C3Q1Z9_9AGAM</name>
<dbReference type="HOGENOM" id="CLU_1741916_0_0_1"/>
<dbReference type="OrthoDB" id="3352408at2759"/>